<keyword evidence="3 10" id="KW-1134">Transmembrane beta strand</keyword>
<dbReference type="InterPro" id="IPR039426">
    <property type="entry name" value="TonB-dep_rcpt-like"/>
</dbReference>
<keyword evidence="8 14" id="KW-0675">Receptor</keyword>
<evidence type="ECO:0000256" key="6">
    <source>
        <dbReference type="ARBA" id="ARBA00023077"/>
    </source>
</evidence>
<keyword evidence="9 10" id="KW-0998">Cell outer membrane</keyword>
<protein>
    <submittedName>
        <fullName evidence="14">TonB-dependent receptor</fullName>
    </submittedName>
</protein>
<dbReference type="PANTHER" id="PTHR30069:SF29">
    <property type="entry name" value="HEMOGLOBIN AND HEMOGLOBIN-HAPTOGLOBIN-BINDING PROTEIN 1-RELATED"/>
    <property type="match status" value="1"/>
</dbReference>
<dbReference type="Gene3D" id="2.170.130.10">
    <property type="entry name" value="TonB-dependent receptor, plug domain"/>
    <property type="match status" value="1"/>
</dbReference>
<evidence type="ECO:0000256" key="11">
    <source>
        <dbReference type="RuleBase" id="RU003357"/>
    </source>
</evidence>
<keyword evidence="2 10" id="KW-0813">Transport</keyword>
<keyword evidence="15" id="KW-1185">Reference proteome</keyword>
<name>A0ABR7CNG2_9BACT</name>
<gene>
    <name evidence="14" type="ORF">H8S08_08720</name>
</gene>
<dbReference type="Pfam" id="PF00593">
    <property type="entry name" value="TonB_dep_Rec_b-barrel"/>
    <property type="match status" value="1"/>
</dbReference>
<evidence type="ECO:0000259" key="12">
    <source>
        <dbReference type="Pfam" id="PF00593"/>
    </source>
</evidence>
<dbReference type="SUPFAM" id="SSF56935">
    <property type="entry name" value="Porins"/>
    <property type="match status" value="1"/>
</dbReference>
<dbReference type="InterPro" id="IPR037066">
    <property type="entry name" value="Plug_dom_sf"/>
</dbReference>
<organism evidence="14 15">
    <name type="scientific">Alistipes hominis</name>
    <dbReference type="NCBI Taxonomy" id="2763015"/>
    <lineage>
        <taxon>Bacteria</taxon>
        <taxon>Pseudomonadati</taxon>
        <taxon>Bacteroidota</taxon>
        <taxon>Bacteroidia</taxon>
        <taxon>Bacteroidales</taxon>
        <taxon>Rikenellaceae</taxon>
        <taxon>Alistipes</taxon>
    </lineage>
</organism>
<dbReference type="PANTHER" id="PTHR30069">
    <property type="entry name" value="TONB-DEPENDENT OUTER MEMBRANE RECEPTOR"/>
    <property type="match status" value="1"/>
</dbReference>
<keyword evidence="7 10" id="KW-0472">Membrane</keyword>
<evidence type="ECO:0000256" key="9">
    <source>
        <dbReference type="ARBA" id="ARBA00023237"/>
    </source>
</evidence>
<evidence type="ECO:0000256" key="1">
    <source>
        <dbReference type="ARBA" id="ARBA00004571"/>
    </source>
</evidence>
<dbReference type="Pfam" id="PF07715">
    <property type="entry name" value="Plug"/>
    <property type="match status" value="1"/>
</dbReference>
<evidence type="ECO:0000256" key="2">
    <source>
        <dbReference type="ARBA" id="ARBA00022448"/>
    </source>
</evidence>
<proteinExistence type="inferred from homology"/>
<evidence type="ECO:0000256" key="10">
    <source>
        <dbReference type="PROSITE-ProRule" id="PRU01360"/>
    </source>
</evidence>
<keyword evidence="5" id="KW-0732">Signal</keyword>
<evidence type="ECO:0000313" key="15">
    <source>
        <dbReference type="Proteomes" id="UP000636891"/>
    </source>
</evidence>
<keyword evidence="6 11" id="KW-0798">TonB box</keyword>
<dbReference type="PROSITE" id="PS52016">
    <property type="entry name" value="TONB_DEPENDENT_REC_3"/>
    <property type="match status" value="1"/>
</dbReference>
<evidence type="ECO:0000259" key="13">
    <source>
        <dbReference type="Pfam" id="PF07715"/>
    </source>
</evidence>
<evidence type="ECO:0000256" key="7">
    <source>
        <dbReference type="ARBA" id="ARBA00023136"/>
    </source>
</evidence>
<evidence type="ECO:0000256" key="5">
    <source>
        <dbReference type="ARBA" id="ARBA00022729"/>
    </source>
</evidence>
<sequence length="668" mass="77247">MCCLTPAALYAQNGSDSLTRKAYPDSLRHYSIDEVTVYGQNQLSRIIPAQELSGKELQRLNALSVADAVRYFSGVQIKDYGGIGGLKTINIRSMGTQHVGVFFDGIQLGNAQNGQIDLGRFSLDNMESISLYNGQKSAVFQPAKDFASAGSIYMQTRTPRFDRDGKNNHFGVSMKTGSFGTANPSILWEHRFNDRLSSSFNVEYLYTTGRYKFSYTKKNGYDTTEVRRNGDVRALRAEGGLFGLVRNGEWKAKVYFYNSERGYPGASVRQEPGRFRHEDRQWDDNFFVQGSFRKTFSPFYSLLLNGKYAYDYLHYLSDPRLDESTMYVNNHYYQQETYLSAANEFTFFKWWKANLAADFQWNTLDADLVDFVYPQRYSVLTAAATSFEFPRVKVQASLLHTYVHDRTKAVGGSADDKSEFTPTFVVWYKPWSRPELSFRAFYKRIFRMPTLNDLYYTFIGNKYLNPEYTTQYNLGVTYAKNFDGVLRRIDFQADAYYNEVDDKIVAMPTSNQFQWTMINLGRVEIRGIETTVQTDWLFGPVTFNARLNYTYQKAQDVTDRTSEWYGGQIPYIPWHSGSAVLNLGYRGWDLNYSFLYTGERYESVANIPENYARPWYTHDMALSKYIPFKKTALRITAEVNNIFNQQYEVVQCYPMPGTNFKIKINFTL</sequence>
<comment type="similarity">
    <text evidence="10 11">Belongs to the TonB-dependent receptor family.</text>
</comment>
<accession>A0ABR7CNG2</accession>
<dbReference type="RefSeq" id="WP_186965889.1">
    <property type="nucleotide sequence ID" value="NZ_JACOOK010000004.1"/>
</dbReference>
<dbReference type="Gene3D" id="2.40.170.20">
    <property type="entry name" value="TonB-dependent receptor, beta-barrel domain"/>
    <property type="match status" value="1"/>
</dbReference>
<comment type="caution">
    <text evidence="14">The sequence shown here is derived from an EMBL/GenBank/DDBJ whole genome shotgun (WGS) entry which is preliminary data.</text>
</comment>
<comment type="subcellular location">
    <subcellularLocation>
        <location evidence="1 10">Cell outer membrane</location>
        <topology evidence="1 10">Multi-pass membrane protein</topology>
    </subcellularLocation>
</comment>
<feature type="domain" description="TonB-dependent receptor-like beta-barrel" evidence="12">
    <location>
        <begin position="191"/>
        <end position="642"/>
    </location>
</feature>
<evidence type="ECO:0000256" key="8">
    <source>
        <dbReference type="ARBA" id="ARBA00023170"/>
    </source>
</evidence>
<evidence type="ECO:0000313" key="14">
    <source>
        <dbReference type="EMBL" id="MBC5617097.1"/>
    </source>
</evidence>
<dbReference type="EMBL" id="JACOOK010000004">
    <property type="protein sequence ID" value="MBC5617097.1"/>
    <property type="molecule type" value="Genomic_DNA"/>
</dbReference>
<dbReference type="InterPro" id="IPR000531">
    <property type="entry name" value="Beta-barrel_TonB"/>
</dbReference>
<reference evidence="14 15" key="1">
    <citation type="submission" date="2020-08" db="EMBL/GenBank/DDBJ databases">
        <title>Genome public.</title>
        <authorList>
            <person name="Liu C."/>
            <person name="Sun Q."/>
        </authorList>
    </citation>
    <scope>NUCLEOTIDE SEQUENCE [LARGE SCALE GENOMIC DNA]</scope>
    <source>
        <strain evidence="14 15">New-7</strain>
    </source>
</reference>
<dbReference type="Proteomes" id="UP000636891">
    <property type="component" value="Unassembled WGS sequence"/>
</dbReference>
<feature type="domain" description="TonB-dependent receptor plug" evidence="13">
    <location>
        <begin position="49"/>
        <end position="141"/>
    </location>
</feature>
<dbReference type="InterPro" id="IPR012910">
    <property type="entry name" value="Plug_dom"/>
</dbReference>
<keyword evidence="4 10" id="KW-0812">Transmembrane</keyword>
<evidence type="ECO:0000256" key="3">
    <source>
        <dbReference type="ARBA" id="ARBA00022452"/>
    </source>
</evidence>
<dbReference type="InterPro" id="IPR036942">
    <property type="entry name" value="Beta-barrel_TonB_sf"/>
</dbReference>
<evidence type="ECO:0000256" key="4">
    <source>
        <dbReference type="ARBA" id="ARBA00022692"/>
    </source>
</evidence>